<accession>A0A8C8U8Y3</accession>
<evidence type="ECO:0000313" key="1">
    <source>
        <dbReference type="Ensembl" id="ENSPEMP00000029262.1"/>
    </source>
</evidence>
<name>A0A8C8U8Y3_PERMB</name>
<reference evidence="1" key="3">
    <citation type="submission" date="2025-09" db="UniProtKB">
        <authorList>
            <consortium name="Ensembl"/>
        </authorList>
    </citation>
    <scope>IDENTIFICATION</scope>
</reference>
<dbReference type="AlphaFoldDB" id="A0A8C8U8Y3"/>
<evidence type="ECO:0000313" key="2">
    <source>
        <dbReference type="Proteomes" id="UP000694547"/>
    </source>
</evidence>
<dbReference type="Ensembl" id="ENSPEMT00000034633.1">
    <property type="protein sequence ID" value="ENSPEMP00000029262.1"/>
    <property type="gene ID" value="ENSPEMG00000025084.1"/>
</dbReference>
<sequence length="57" mass="6405">MLCFSLMCPWASKKLCSGCLLCMLHFCLPSSAITCFSFLFQIISKLLLPQLLPFPCD</sequence>
<keyword evidence="2" id="KW-1185">Reference proteome</keyword>
<protein>
    <submittedName>
        <fullName evidence="1">Uncharacterized protein</fullName>
    </submittedName>
</protein>
<organism evidence="1 2">
    <name type="scientific">Peromyscus maniculatus bairdii</name>
    <name type="common">Prairie deer mouse</name>
    <dbReference type="NCBI Taxonomy" id="230844"/>
    <lineage>
        <taxon>Eukaryota</taxon>
        <taxon>Metazoa</taxon>
        <taxon>Chordata</taxon>
        <taxon>Craniata</taxon>
        <taxon>Vertebrata</taxon>
        <taxon>Euteleostomi</taxon>
        <taxon>Mammalia</taxon>
        <taxon>Eutheria</taxon>
        <taxon>Euarchontoglires</taxon>
        <taxon>Glires</taxon>
        <taxon>Rodentia</taxon>
        <taxon>Myomorpha</taxon>
        <taxon>Muroidea</taxon>
        <taxon>Cricetidae</taxon>
        <taxon>Neotominae</taxon>
        <taxon>Peromyscus</taxon>
    </lineage>
</organism>
<dbReference type="Proteomes" id="UP000694547">
    <property type="component" value="Chromosome 2"/>
</dbReference>
<reference evidence="1 2" key="1">
    <citation type="submission" date="2018-10" db="EMBL/GenBank/DDBJ databases">
        <title>Improved assembly of the deer mouse Peromyscus maniculatus genome.</title>
        <authorList>
            <person name="Lassance J.-M."/>
            <person name="Hoekstra H.E."/>
        </authorList>
    </citation>
    <scope>NUCLEOTIDE SEQUENCE [LARGE SCALE GENOMIC DNA]</scope>
</reference>
<reference evidence="1" key="2">
    <citation type="submission" date="2025-08" db="UniProtKB">
        <authorList>
            <consortium name="Ensembl"/>
        </authorList>
    </citation>
    <scope>IDENTIFICATION</scope>
</reference>
<proteinExistence type="predicted"/>
<dbReference type="GeneTree" id="ENSGT01100000267037"/>